<reference evidence="1" key="2">
    <citation type="journal article" date="2015" name="Data Brief">
        <title>Shoot transcriptome of the giant reed, Arundo donax.</title>
        <authorList>
            <person name="Barrero R.A."/>
            <person name="Guerrero F.D."/>
            <person name="Moolhuijzen P."/>
            <person name="Goolsby J.A."/>
            <person name="Tidwell J."/>
            <person name="Bellgard S.E."/>
            <person name="Bellgard M.I."/>
        </authorList>
    </citation>
    <scope>NUCLEOTIDE SEQUENCE</scope>
    <source>
        <tissue evidence="1">Shoot tissue taken approximately 20 cm above the soil surface</tissue>
    </source>
</reference>
<sequence>MYSQRNIPSIKPYSNDALENLFLGCTSTSIILVAQKCLTTHNTNWKIMFQSLGVG</sequence>
<dbReference type="EMBL" id="GBRH01166662">
    <property type="protein sequence ID" value="JAE31234.1"/>
    <property type="molecule type" value="Transcribed_RNA"/>
</dbReference>
<evidence type="ECO:0000313" key="1">
    <source>
        <dbReference type="EMBL" id="JAE31234.1"/>
    </source>
</evidence>
<name>A0A0A9H605_ARUDO</name>
<organism evidence="1">
    <name type="scientific">Arundo donax</name>
    <name type="common">Giant reed</name>
    <name type="synonym">Donax arundinaceus</name>
    <dbReference type="NCBI Taxonomy" id="35708"/>
    <lineage>
        <taxon>Eukaryota</taxon>
        <taxon>Viridiplantae</taxon>
        <taxon>Streptophyta</taxon>
        <taxon>Embryophyta</taxon>
        <taxon>Tracheophyta</taxon>
        <taxon>Spermatophyta</taxon>
        <taxon>Magnoliopsida</taxon>
        <taxon>Liliopsida</taxon>
        <taxon>Poales</taxon>
        <taxon>Poaceae</taxon>
        <taxon>PACMAD clade</taxon>
        <taxon>Arundinoideae</taxon>
        <taxon>Arundineae</taxon>
        <taxon>Arundo</taxon>
    </lineage>
</organism>
<accession>A0A0A9H605</accession>
<dbReference type="AlphaFoldDB" id="A0A0A9H605"/>
<proteinExistence type="predicted"/>
<reference evidence="1" key="1">
    <citation type="submission" date="2014-09" db="EMBL/GenBank/DDBJ databases">
        <authorList>
            <person name="Magalhaes I.L.F."/>
            <person name="Oliveira U."/>
            <person name="Santos F.R."/>
            <person name="Vidigal T.H.D.A."/>
            <person name="Brescovit A.D."/>
            <person name="Santos A.J."/>
        </authorList>
    </citation>
    <scope>NUCLEOTIDE SEQUENCE</scope>
    <source>
        <tissue evidence="1">Shoot tissue taken approximately 20 cm above the soil surface</tissue>
    </source>
</reference>
<protein>
    <submittedName>
        <fullName evidence="1">Uncharacterized protein</fullName>
    </submittedName>
</protein>